<protein>
    <submittedName>
        <fullName evidence="2 3">Uncharacterized protein</fullName>
    </submittedName>
</protein>
<evidence type="ECO:0000256" key="1">
    <source>
        <dbReference type="SAM" id="MobiDB-lite"/>
    </source>
</evidence>
<feature type="compositionally biased region" description="Low complexity" evidence="1">
    <location>
        <begin position="44"/>
        <end position="62"/>
    </location>
</feature>
<dbReference type="VEuPathDB" id="FungiDB:PTTG_28917"/>
<feature type="region of interest" description="Disordered" evidence="1">
    <location>
        <begin position="1"/>
        <end position="62"/>
    </location>
</feature>
<evidence type="ECO:0000313" key="3">
    <source>
        <dbReference type="EnsemblFungi" id="PTTG_28917-t43_1-p1"/>
    </source>
</evidence>
<reference evidence="2" key="1">
    <citation type="submission" date="2009-11" db="EMBL/GenBank/DDBJ databases">
        <authorList>
            <consortium name="The Broad Institute Genome Sequencing Platform"/>
            <person name="Ward D."/>
            <person name="Feldgarden M."/>
            <person name="Earl A."/>
            <person name="Young S.K."/>
            <person name="Zeng Q."/>
            <person name="Koehrsen M."/>
            <person name="Alvarado L."/>
            <person name="Berlin A."/>
            <person name="Bochicchio J."/>
            <person name="Borenstein D."/>
            <person name="Chapman S.B."/>
            <person name="Chen Z."/>
            <person name="Engels R."/>
            <person name="Freedman E."/>
            <person name="Gellesch M."/>
            <person name="Goldberg J."/>
            <person name="Griggs A."/>
            <person name="Gujja S."/>
            <person name="Heilman E."/>
            <person name="Heiman D."/>
            <person name="Hepburn T."/>
            <person name="Howarth C."/>
            <person name="Jen D."/>
            <person name="Larson L."/>
            <person name="Lewis B."/>
            <person name="Mehta T."/>
            <person name="Park D."/>
            <person name="Pearson M."/>
            <person name="Roberts A."/>
            <person name="Saif S."/>
            <person name="Shea T."/>
            <person name="Shenoy N."/>
            <person name="Sisk P."/>
            <person name="Stolte C."/>
            <person name="Sykes S."/>
            <person name="Thomson T."/>
            <person name="Walk T."/>
            <person name="White J."/>
            <person name="Yandava C."/>
            <person name="Izard J."/>
            <person name="Baranova O.V."/>
            <person name="Blanton J.M."/>
            <person name="Tanner A.C."/>
            <person name="Dewhirst F.E."/>
            <person name="Haas B."/>
            <person name="Nusbaum C."/>
            <person name="Birren B."/>
        </authorList>
    </citation>
    <scope>NUCLEOTIDE SEQUENCE [LARGE SCALE GENOMIC DNA]</scope>
    <source>
        <strain evidence="2">1-1 BBBD Race 1</strain>
    </source>
</reference>
<reference evidence="3 4" key="3">
    <citation type="journal article" date="2017" name="G3 (Bethesda)">
        <title>Comparative analysis highlights variable genome content of wheat rusts and divergence of the mating loci.</title>
        <authorList>
            <person name="Cuomo C.A."/>
            <person name="Bakkeren G."/>
            <person name="Khalil H.B."/>
            <person name="Panwar V."/>
            <person name="Joly D."/>
            <person name="Linning R."/>
            <person name="Sakthikumar S."/>
            <person name="Song X."/>
            <person name="Adiconis X."/>
            <person name="Fan L."/>
            <person name="Goldberg J.M."/>
            <person name="Levin J.Z."/>
            <person name="Young S."/>
            <person name="Zeng Q."/>
            <person name="Anikster Y."/>
            <person name="Bruce M."/>
            <person name="Wang M."/>
            <person name="Yin C."/>
            <person name="McCallum B."/>
            <person name="Szabo L.J."/>
            <person name="Hulbert S."/>
            <person name="Chen X."/>
            <person name="Fellers J.P."/>
        </authorList>
    </citation>
    <scope>NUCLEOTIDE SEQUENCE</scope>
    <source>
        <strain evidence="3">isolate 1-1 / race 1 (BBBD)</strain>
        <strain evidence="4">Isolate 1-1 / race 1 (BBBD)</strain>
    </source>
</reference>
<proteinExistence type="predicted"/>
<keyword evidence="4" id="KW-1185">Reference proteome</keyword>
<sequence length="117" mass="12894">TTIGIPQLGGHCCRRKADMRRTSGPASTPSSQSAPPVPTPPVASPRSRSHTPSPSMFGSSQPSSRHLLLFHLNLPTPHGHLHFLSYIPQLLRKLKISIDSQSSRLEILKPFETHWCD</sequence>
<evidence type="ECO:0000313" key="2">
    <source>
        <dbReference type="EMBL" id="OAV88786.1"/>
    </source>
</evidence>
<feature type="compositionally biased region" description="Low complexity" evidence="1">
    <location>
        <begin position="22"/>
        <end position="34"/>
    </location>
</feature>
<gene>
    <name evidence="2" type="ORF">PTTG_28917</name>
</gene>
<name>A0A180G7W5_PUCT1</name>
<feature type="non-terminal residue" evidence="2">
    <location>
        <position position="1"/>
    </location>
</feature>
<dbReference type="AlphaFoldDB" id="A0A180G7W5"/>
<dbReference type="Proteomes" id="UP000005240">
    <property type="component" value="Unassembled WGS sequence"/>
</dbReference>
<dbReference type="EMBL" id="ADAS02000154">
    <property type="protein sequence ID" value="OAV88786.1"/>
    <property type="molecule type" value="Genomic_DNA"/>
</dbReference>
<evidence type="ECO:0000313" key="4">
    <source>
        <dbReference type="Proteomes" id="UP000005240"/>
    </source>
</evidence>
<organism evidence="2">
    <name type="scientific">Puccinia triticina (isolate 1-1 / race 1 (BBBD))</name>
    <name type="common">Brown leaf rust fungus</name>
    <dbReference type="NCBI Taxonomy" id="630390"/>
    <lineage>
        <taxon>Eukaryota</taxon>
        <taxon>Fungi</taxon>
        <taxon>Dikarya</taxon>
        <taxon>Basidiomycota</taxon>
        <taxon>Pucciniomycotina</taxon>
        <taxon>Pucciniomycetes</taxon>
        <taxon>Pucciniales</taxon>
        <taxon>Pucciniaceae</taxon>
        <taxon>Puccinia</taxon>
    </lineage>
</organism>
<reference evidence="3" key="4">
    <citation type="submission" date="2025-05" db="UniProtKB">
        <authorList>
            <consortium name="EnsemblFungi"/>
        </authorList>
    </citation>
    <scope>IDENTIFICATION</scope>
    <source>
        <strain evidence="3">isolate 1-1 / race 1 (BBBD)</strain>
    </source>
</reference>
<dbReference type="EnsemblFungi" id="PTTG_28917-t43_1">
    <property type="protein sequence ID" value="PTTG_28917-t43_1-p1"/>
    <property type="gene ID" value="PTTG_28917"/>
</dbReference>
<accession>A0A180G7W5</accession>
<reference evidence="2" key="2">
    <citation type="submission" date="2016-05" db="EMBL/GenBank/DDBJ databases">
        <title>Comparative analysis highlights variable genome content of wheat rusts and divergence of the mating loci.</title>
        <authorList>
            <person name="Cuomo C.A."/>
            <person name="Bakkeren G."/>
            <person name="Szabo L."/>
            <person name="Khalil H."/>
            <person name="Joly D."/>
            <person name="Goldberg J."/>
            <person name="Young S."/>
            <person name="Zeng Q."/>
            <person name="Fellers J."/>
        </authorList>
    </citation>
    <scope>NUCLEOTIDE SEQUENCE [LARGE SCALE GENOMIC DNA]</scope>
    <source>
        <strain evidence="2">1-1 BBBD Race 1</strain>
    </source>
</reference>
<feature type="non-terminal residue" evidence="2">
    <location>
        <position position="117"/>
    </location>
</feature>